<evidence type="ECO:0000313" key="2">
    <source>
        <dbReference type="EMBL" id="RWA05766.1"/>
    </source>
</evidence>
<dbReference type="InterPro" id="IPR029058">
    <property type="entry name" value="AB_hydrolase_fold"/>
</dbReference>
<dbReference type="Gene3D" id="3.40.50.1820">
    <property type="entry name" value="alpha/beta hydrolase"/>
    <property type="match status" value="1"/>
</dbReference>
<evidence type="ECO:0000313" key="3">
    <source>
        <dbReference type="Proteomes" id="UP000286045"/>
    </source>
</evidence>
<organism evidence="2 3">
    <name type="scientific">Xylaria grammica</name>
    <dbReference type="NCBI Taxonomy" id="363999"/>
    <lineage>
        <taxon>Eukaryota</taxon>
        <taxon>Fungi</taxon>
        <taxon>Dikarya</taxon>
        <taxon>Ascomycota</taxon>
        <taxon>Pezizomycotina</taxon>
        <taxon>Sordariomycetes</taxon>
        <taxon>Xylariomycetidae</taxon>
        <taxon>Xylariales</taxon>
        <taxon>Xylariaceae</taxon>
        <taxon>Xylaria</taxon>
    </lineage>
</organism>
<comment type="caution">
    <text evidence="2">The sequence shown here is derived from an EMBL/GenBank/DDBJ whole genome shotgun (WGS) entry which is preliminary data.</text>
</comment>
<dbReference type="STRING" id="363999.A0A439CUE4"/>
<dbReference type="SUPFAM" id="SSF53474">
    <property type="entry name" value="alpha/beta-Hydrolases"/>
    <property type="match status" value="1"/>
</dbReference>
<dbReference type="AlphaFoldDB" id="A0A439CUE4"/>
<sequence>MMARAVNGRVLRKPVPQQDPRQPEIISRSVDNFREACQLFDSPVEFLEVPFEDDDATLPAHLFLPKDSPKGDSRGKIPVAVQVQGYDTTKEECYHFTAAGALPWGYAVLIFDAPGQSIVARREIARREKHQLPLRVDLDVVIKAVLDGLWAHAASSPTCRCLDLEQVALLVNPMSA</sequence>
<name>A0A439CUE4_9PEZI</name>
<reference evidence="2 3" key="1">
    <citation type="submission" date="2018-12" db="EMBL/GenBank/DDBJ databases">
        <title>Draft genome sequence of Xylaria grammica IHI A82.</title>
        <authorList>
            <person name="Buettner E."/>
            <person name="Kellner H."/>
        </authorList>
    </citation>
    <scope>NUCLEOTIDE SEQUENCE [LARGE SCALE GENOMIC DNA]</scope>
    <source>
        <strain evidence="2 3">IHI A82</strain>
    </source>
</reference>
<gene>
    <name evidence="2" type="ORF">EKO27_g9337</name>
</gene>
<keyword evidence="3" id="KW-1185">Reference proteome</keyword>
<dbReference type="Proteomes" id="UP000286045">
    <property type="component" value="Unassembled WGS sequence"/>
</dbReference>
<dbReference type="EMBL" id="RYZI01000401">
    <property type="protein sequence ID" value="RWA05766.1"/>
    <property type="molecule type" value="Genomic_DNA"/>
</dbReference>
<evidence type="ECO:0000256" key="1">
    <source>
        <dbReference type="SAM" id="MobiDB-lite"/>
    </source>
</evidence>
<feature type="region of interest" description="Disordered" evidence="1">
    <location>
        <begin position="1"/>
        <end position="22"/>
    </location>
</feature>
<proteinExistence type="predicted"/>
<accession>A0A439CUE4</accession>
<protein>
    <submittedName>
        <fullName evidence="2">Uncharacterized protein</fullName>
    </submittedName>
</protein>